<feature type="non-terminal residue" evidence="4">
    <location>
        <position position="1"/>
    </location>
</feature>
<protein>
    <recommendedName>
        <fullName evidence="3">Peptidase M12A domain-containing protein</fullName>
    </recommendedName>
</protein>
<evidence type="ECO:0000256" key="2">
    <source>
        <dbReference type="PROSITE-ProRule" id="PRU01211"/>
    </source>
</evidence>
<dbReference type="Gene3D" id="3.40.390.10">
    <property type="entry name" value="Collagenase (Catalytic Domain)"/>
    <property type="match status" value="1"/>
</dbReference>
<accession>A0A1B6MKI7</accession>
<name>A0A1B6MKI7_9HEMI</name>
<dbReference type="InterPro" id="IPR024079">
    <property type="entry name" value="MetalloPept_cat_dom_sf"/>
</dbReference>
<evidence type="ECO:0000256" key="1">
    <source>
        <dbReference type="ARBA" id="ARBA00001947"/>
    </source>
</evidence>
<proteinExistence type="predicted"/>
<reference evidence="4" key="1">
    <citation type="submission" date="2015-11" db="EMBL/GenBank/DDBJ databases">
        <title>De novo transcriptome assembly of four potential Pierce s Disease insect vectors from Arizona vineyards.</title>
        <authorList>
            <person name="Tassone E.E."/>
        </authorList>
    </citation>
    <scope>NUCLEOTIDE SEQUENCE</scope>
</reference>
<organism evidence="4">
    <name type="scientific">Graphocephala atropunctata</name>
    <dbReference type="NCBI Taxonomy" id="36148"/>
    <lineage>
        <taxon>Eukaryota</taxon>
        <taxon>Metazoa</taxon>
        <taxon>Ecdysozoa</taxon>
        <taxon>Arthropoda</taxon>
        <taxon>Hexapoda</taxon>
        <taxon>Insecta</taxon>
        <taxon>Pterygota</taxon>
        <taxon>Neoptera</taxon>
        <taxon>Paraneoptera</taxon>
        <taxon>Hemiptera</taxon>
        <taxon>Auchenorrhyncha</taxon>
        <taxon>Membracoidea</taxon>
        <taxon>Cicadellidae</taxon>
        <taxon>Cicadellinae</taxon>
        <taxon>Cicadellini</taxon>
        <taxon>Graphocephala</taxon>
    </lineage>
</organism>
<comment type="cofactor">
    <cofactor evidence="1">
        <name>Zn(2+)</name>
        <dbReference type="ChEBI" id="CHEBI:29105"/>
    </cofactor>
</comment>
<dbReference type="GO" id="GO:0006508">
    <property type="term" value="P:proteolysis"/>
    <property type="evidence" value="ECO:0007669"/>
    <property type="project" value="InterPro"/>
</dbReference>
<feature type="domain" description="Peptidase M12A" evidence="3">
    <location>
        <begin position="1"/>
        <end position="74"/>
    </location>
</feature>
<dbReference type="InterPro" id="IPR001506">
    <property type="entry name" value="Peptidase_M12A"/>
</dbReference>
<dbReference type="PROSITE" id="PS51864">
    <property type="entry name" value="ASTACIN"/>
    <property type="match status" value="1"/>
</dbReference>
<sequence>RDCYVNVAQQAARQLYYDFGIKPHTDTGFPYDFGSIMHYGRSGYLTSKKGERLGNYEGKFTELDKMKLNNMYCNGPTYCQRKPTKCALLEKAHEQCRLSLNNGYPRKSKSNITKPTIEQI</sequence>
<evidence type="ECO:0000313" key="4">
    <source>
        <dbReference type="EMBL" id="JAT36369.1"/>
    </source>
</evidence>
<evidence type="ECO:0000259" key="3">
    <source>
        <dbReference type="PROSITE" id="PS51864"/>
    </source>
</evidence>
<dbReference type="EMBL" id="GEBQ01003608">
    <property type="protein sequence ID" value="JAT36369.1"/>
    <property type="molecule type" value="Transcribed_RNA"/>
</dbReference>
<dbReference type="GO" id="GO:0004222">
    <property type="term" value="F:metalloendopeptidase activity"/>
    <property type="evidence" value="ECO:0007669"/>
    <property type="project" value="InterPro"/>
</dbReference>
<dbReference type="AlphaFoldDB" id="A0A1B6MKI7"/>
<comment type="caution">
    <text evidence="2">Lacks conserved residue(s) required for the propagation of feature annotation.</text>
</comment>
<dbReference type="SUPFAM" id="SSF55486">
    <property type="entry name" value="Metalloproteases ('zincins'), catalytic domain"/>
    <property type="match status" value="1"/>
</dbReference>
<gene>
    <name evidence="4" type="ORF">g.41873</name>
</gene>